<reference evidence="2 3" key="1">
    <citation type="journal article" date="2015" name="Nature">
        <title>rRNA introns, odd ribosomes, and small enigmatic genomes across a large radiation of phyla.</title>
        <authorList>
            <person name="Brown C.T."/>
            <person name="Hug L.A."/>
            <person name="Thomas B.C."/>
            <person name="Sharon I."/>
            <person name="Castelle C.J."/>
            <person name="Singh A."/>
            <person name="Wilkins M.J."/>
            <person name="Williams K.H."/>
            <person name="Banfield J.F."/>
        </authorList>
    </citation>
    <scope>NUCLEOTIDE SEQUENCE [LARGE SCALE GENOMIC DNA]</scope>
</reference>
<dbReference type="InterPro" id="IPR012341">
    <property type="entry name" value="6hp_glycosidase-like_sf"/>
</dbReference>
<dbReference type="EMBL" id="LBTN01000007">
    <property type="protein sequence ID" value="KKQ41010.1"/>
    <property type="molecule type" value="Genomic_DNA"/>
</dbReference>
<protein>
    <submittedName>
        <fullName evidence="2">Uncharacterized protein</fullName>
    </submittedName>
</protein>
<organism evidence="2 3">
    <name type="scientific">Candidatus Magasanikbacteria bacterium GW2011_GWA2_37_8</name>
    <dbReference type="NCBI Taxonomy" id="1619036"/>
    <lineage>
        <taxon>Bacteria</taxon>
        <taxon>Candidatus Magasanikiibacteriota</taxon>
    </lineage>
</organism>
<dbReference type="GO" id="GO:0005975">
    <property type="term" value="P:carbohydrate metabolic process"/>
    <property type="evidence" value="ECO:0007669"/>
    <property type="project" value="InterPro"/>
</dbReference>
<keyword evidence="1" id="KW-0472">Membrane</keyword>
<proteinExistence type="predicted"/>
<evidence type="ECO:0000256" key="1">
    <source>
        <dbReference type="SAM" id="Phobius"/>
    </source>
</evidence>
<dbReference type="InterPro" id="IPR008928">
    <property type="entry name" value="6-hairpin_glycosidase_sf"/>
</dbReference>
<feature type="transmembrane region" description="Helical" evidence="1">
    <location>
        <begin position="12"/>
        <end position="31"/>
    </location>
</feature>
<sequence>MSKNWAHVKLIKILLVFFLIAFITLAIAFFYSTKPYRINNVQFQSSIGESLKIFIYNESTFSDPVSGCWYDSGDYVVFLHRNVQSFYYLSLAYNYAKTPTVKSDIKLVLDRQKNCIDIMLSKNYKQFGDQKSHGINIPPLFNSIFYSRNNYQFKQNEGKDVYLLYGLSLNNLGYAEKAKEWLQQSERRTDKTISENCCEEGVLTITPKNMISIEKIYENDLVQTKPNWGFSFSNISFLKSKKYNEIKSYLTDVSKLWKENSSIFNYIGGNYDIAGTIAFERLYARDTGDNSFKELSNSMMNYLQGENSYNINFLNYPNKYHPCDFFGNCKLEDTLINGVDETGKFETNRKDVWRLTEVQLIGQAQYVLAEILYNNL</sequence>
<name>A0A0G0HQW2_9BACT</name>
<evidence type="ECO:0000313" key="2">
    <source>
        <dbReference type="EMBL" id="KKQ41010.1"/>
    </source>
</evidence>
<dbReference type="Proteomes" id="UP000034333">
    <property type="component" value="Unassembled WGS sequence"/>
</dbReference>
<accession>A0A0G0HQW2</accession>
<gene>
    <name evidence="2" type="ORF">US58_C0007G0021</name>
</gene>
<dbReference type="AlphaFoldDB" id="A0A0G0HQW2"/>
<keyword evidence="1" id="KW-1133">Transmembrane helix</keyword>
<dbReference type="Gene3D" id="1.50.10.10">
    <property type="match status" value="1"/>
</dbReference>
<keyword evidence="1" id="KW-0812">Transmembrane</keyword>
<comment type="caution">
    <text evidence="2">The sequence shown here is derived from an EMBL/GenBank/DDBJ whole genome shotgun (WGS) entry which is preliminary data.</text>
</comment>
<dbReference type="SUPFAM" id="SSF48208">
    <property type="entry name" value="Six-hairpin glycosidases"/>
    <property type="match status" value="1"/>
</dbReference>
<evidence type="ECO:0000313" key="3">
    <source>
        <dbReference type="Proteomes" id="UP000034333"/>
    </source>
</evidence>
<dbReference type="STRING" id="1619036.US58_C0007G0021"/>